<dbReference type="EMBL" id="JAXCGZ010001894">
    <property type="protein sequence ID" value="KAK7085151.1"/>
    <property type="molecule type" value="Genomic_DNA"/>
</dbReference>
<dbReference type="GO" id="GO:0016887">
    <property type="term" value="F:ATP hydrolysis activity"/>
    <property type="evidence" value="ECO:0007669"/>
    <property type="project" value="InterPro"/>
</dbReference>
<dbReference type="InterPro" id="IPR050168">
    <property type="entry name" value="AAA_ATPase_domain"/>
</dbReference>
<feature type="domain" description="AAA+ ATPase" evidence="3">
    <location>
        <begin position="498"/>
        <end position="652"/>
    </location>
</feature>
<reference evidence="4 5" key="1">
    <citation type="submission" date="2023-11" db="EMBL/GenBank/DDBJ databases">
        <title>Halocaridina rubra genome assembly.</title>
        <authorList>
            <person name="Smith C."/>
        </authorList>
    </citation>
    <scope>NUCLEOTIDE SEQUENCE [LARGE SCALE GENOMIC DNA]</scope>
    <source>
        <strain evidence="4">EP-1</strain>
        <tissue evidence="4">Whole</tissue>
    </source>
</reference>
<feature type="domain" description="AAA+ ATPase" evidence="3">
    <location>
        <begin position="234"/>
        <end position="373"/>
    </location>
</feature>
<comment type="caution">
    <text evidence="4">The sequence shown here is derived from an EMBL/GenBank/DDBJ whole genome shotgun (WGS) entry which is preliminary data.</text>
</comment>
<dbReference type="GO" id="GO:0005829">
    <property type="term" value="C:cytosol"/>
    <property type="evidence" value="ECO:0007669"/>
    <property type="project" value="TreeGrafter"/>
</dbReference>
<keyword evidence="5" id="KW-1185">Reference proteome</keyword>
<dbReference type="GO" id="GO:0051228">
    <property type="term" value="P:mitotic spindle disassembly"/>
    <property type="evidence" value="ECO:0007669"/>
    <property type="project" value="TreeGrafter"/>
</dbReference>
<dbReference type="SUPFAM" id="SSF52540">
    <property type="entry name" value="P-loop containing nucleoside triphosphate hydrolases"/>
    <property type="match status" value="2"/>
</dbReference>
<dbReference type="GO" id="GO:0005524">
    <property type="term" value="F:ATP binding"/>
    <property type="evidence" value="ECO:0007669"/>
    <property type="project" value="UniProtKB-KW"/>
</dbReference>
<dbReference type="InterPro" id="IPR003960">
    <property type="entry name" value="ATPase_AAA_CS"/>
</dbReference>
<dbReference type="GO" id="GO:0005634">
    <property type="term" value="C:nucleus"/>
    <property type="evidence" value="ECO:0007669"/>
    <property type="project" value="TreeGrafter"/>
</dbReference>
<keyword evidence="1" id="KW-0547">Nucleotide-binding</keyword>
<protein>
    <recommendedName>
        <fullName evidence="3">AAA+ ATPase domain-containing protein</fullName>
    </recommendedName>
</protein>
<dbReference type="GO" id="GO:0097352">
    <property type="term" value="P:autophagosome maturation"/>
    <property type="evidence" value="ECO:0007669"/>
    <property type="project" value="TreeGrafter"/>
</dbReference>
<evidence type="ECO:0000256" key="1">
    <source>
        <dbReference type="ARBA" id="ARBA00022741"/>
    </source>
</evidence>
<dbReference type="Gene3D" id="1.10.8.60">
    <property type="match status" value="2"/>
</dbReference>
<evidence type="ECO:0000259" key="3">
    <source>
        <dbReference type="SMART" id="SM00382"/>
    </source>
</evidence>
<dbReference type="PANTHER" id="PTHR23077">
    <property type="entry name" value="AAA-FAMILY ATPASE"/>
    <property type="match status" value="1"/>
</dbReference>
<sequence>MATPVIVSFVENQGPENTQHCLIPSALLSRIKGCVGSYLVIRTTENAVVCRAVPIPCSHTDVGYQVVACKCVKVGKVSSRQSDNSFKISTDNLAPLRSVKLQSISVTVILKSVENVLVYRKYRSCYNRTVHRILALYGIVPQCEIQCSATPVAKLIGASRIVIGKCLLSSDEVGIITCNTQVFIDAVESEDRIRLSLQKTVNLGGLDKVLNYLRCLVSEPCLQEKEFQESGIVYPSGVLLAGPPGCGKTSLVRQLCAETGSCLVATVGAELISPYEGETEQNLIKIAEQARLLSEEGPCIFFIDEIDSLCPVRRKESNLFNLKIAAQVLLTVDKCQGYKNLILIAATNRLYDLDPALRRSGRFEVEILLNVPSASERAEILSVHCNSLLSNHENISAVAHATPGFVGADLKALCDMTDIKMEDQPKDKSSEPMLKVVDIMLECASFITPSIHKSLEFITEKPRVSAIGGLREVKQQLEEIFVHHTEYATAYDLLKVKRPKGVLLYGPRGCGKTRLVASLASSKGCTFITANASHLLSPYVGDSEKRVAAFFHAAYLAQPTILFIDEIDGLFRARHEKSSGVQVSLLNELLQAMDGANVKATTVQGVSYLSSNLTCTQDKILVCAATNHPEYLDPALMRPGRFDRLIYVPLPDLEARLDILKTKTSKIVIPSSTVLEAIAAKTSGFTGAEMEHLVMKVSVRTGWYHIVALDCVLQVSIIEYE</sequence>
<gene>
    <name evidence="4" type="ORF">SK128_000596</name>
</gene>
<name>A0AAN8XLT1_HALRR</name>
<dbReference type="Gene3D" id="3.40.50.300">
    <property type="entry name" value="P-loop containing nucleotide triphosphate hydrolases"/>
    <property type="match status" value="2"/>
</dbReference>
<accession>A0AAN8XLT1</accession>
<dbReference type="AlphaFoldDB" id="A0AAN8XLT1"/>
<dbReference type="GO" id="GO:0031593">
    <property type="term" value="F:polyubiquitin modification-dependent protein binding"/>
    <property type="evidence" value="ECO:0007669"/>
    <property type="project" value="TreeGrafter"/>
</dbReference>
<evidence type="ECO:0000256" key="2">
    <source>
        <dbReference type="ARBA" id="ARBA00022840"/>
    </source>
</evidence>
<evidence type="ECO:0000313" key="5">
    <source>
        <dbReference type="Proteomes" id="UP001381693"/>
    </source>
</evidence>
<dbReference type="FunFam" id="3.40.50.300:FF:000061">
    <property type="entry name" value="ATPase family, AAA domain-containing 2"/>
    <property type="match status" value="1"/>
</dbReference>
<dbReference type="InterPro" id="IPR003593">
    <property type="entry name" value="AAA+_ATPase"/>
</dbReference>
<dbReference type="PANTHER" id="PTHR23077:SF194">
    <property type="entry name" value="ATPASE FAMILY GENE 2 PROTEIN HOMOLOG B"/>
    <property type="match status" value="1"/>
</dbReference>
<dbReference type="InterPro" id="IPR003959">
    <property type="entry name" value="ATPase_AAA_core"/>
</dbReference>
<evidence type="ECO:0000313" key="4">
    <source>
        <dbReference type="EMBL" id="KAK7085151.1"/>
    </source>
</evidence>
<dbReference type="Pfam" id="PF00004">
    <property type="entry name" value="AAA"/>
    <property type="match status" value="2"/>
</dbReference>
<keyword evidence="2" id="KW-0067">ATP-binding</keyword>
<dbReference type="InterPro" id="IPR027417">
    <property type="entry name" value="P-loop_NTPase"/>
</dbReference>
<organism evidence="4 5">
    <name type="scientific">Halocaridina rubra</name>
    <name type="common">Hawaiian red shrimp</name>
    <dbReference type="NCBI Taxonomy" id="373956"/>
    <lineage>
        <taxon>Eukaryota</taxon>
        <taxon>Metazoa</taxon>
        <taxon>Ecdysozoa</taxon>
        <taxon>Arthropoda</taxon>
        <taxon>Crustacea</taxon>
        <taxon>Multicrustacea</taxon>
        <taxon>Malacostraca</taxon>
        <taxon>Eumalacostraca</taxon>
        <taxon>Eucarida</taxon>
        <taxon>Decapoda</taxon>
        <taxon>Pleocyemata</taxon>
        <taxon>Caridea</taxon>
        <taxon>Atyoidea</taxon>
        <taxon>Atyidae</taxon>
        <taxon>Halocaridina</taxon>
    </lineage>
</organism>
<proteinExistence type="predicted"/>
<dbReference type="PROSITE" id="PS00674">
    <property type="entry name" value="AAA"/>
    <property type="match status" value="1"/>
</dbReference>
<dbReference type="SMART" id="SM00382">
    <property type="entry name" value="AAA"/>
    <property type="match status" value="2"/>
</dbReference>
<dbReference type="GO" id="GO:0034098">
    <property type="term" value="C:VCP-NPL4-UFD1 AAA ATPase complex"/>
    <property type="evidence" value="ECO:0007669"/>
    <property type="project" value="TreeGrafter"/>
</dbReference>
<dbReference type="Proteomes" id="UP001381693">
    <property type="component" value="Unassembled WGS sequence"/>
</dbReference>
<dbReference type="GO" id="GO:0030970">
    <property type="term" value="P:retrograde protein transport, ER to cytosol"/>
    <property type="evidence" value="ECO:0007669"/>
    <property type="project" value="TreeGrafter"/>
</dbReference>